<dbReference type="AlphaFoldDB" id="A0AAD5V9A7"/>
<evidence type="ECO:0000313" key="3">
    <source>
        <dbReference type="Proteomes" id="UP001212997"/>
    </source>
</evidence>
<protein>
    <recommendedName>
        <fullName evidence="1">DUF6699 domain-containing protein</fullName>
    </recommendedName>
</protein>
<comment type="caution">
    <text evidence="2">The sequence shown here is derived from an EMBL/GenBank/DDBJ whole genome shotgun (WGS) entry which is preliminary data.</text>
</comment>
<reference evidence="2" key="1">
    <citation type="submission" date="2022-07" db="EMBL/GenBank/DDBJ databases">
        <title>Genome Sequence of Physisporinus lineatus.</title>
        <authorList>
            <person name="Buettner E."/>
        </authorList>
    </citation>
    <scope>NUCLEOTIDE SEQUENCE</scope>
    <source>
        <strain evidence="2">VT162</strain>
    </source>
</reference>
<feature type="domain" description="DUF6699" evidence="1">
    <location>
        <begin position="224"/>
        <end position="387"/>
    </location>
</feature>
<sequence length="398" mass="45887">MLLEHTWEVWPRNVFVPGTNIPVDPSKPWSFAPTTTTPLYPEPFPVAQSSQNPIVPNVKQWQAHPDFQAPKPVDRKDAFRQRSVLINPRRIKKWLSSKFHKRRRSPEDWPSLLDERRATISDWVAYGHWARPTINGVMVRNATPPPVRQHLPLNEVEALMRSLNNPSGSDPHPERWIAHLEHPALPPRPELWRTVFNEPDSRIPPSRVQLNPMLEHRLMGTQPIRVDVRHSPEVAILGETPPIPEDPVPGLTYLFVDGPNGAQQATFPSFRQLHVSGIADDPVGRFPWPFTITSAHEHVGITVVDVLDAIYCNFQELMTEEEYWSLDVERREQVVRSFHIRQVLRREKHTMLTFAGRTNEPFSEDGVRRVDYLGDRYILRGLEASPDNRSFIIFFGPP</sequence>
<dbReference type="Pfam" id="PF20415">
    <property type="entry name" value="DUF6699"/>
    <property type="match status" value="1"/>
</dbReference>
<evidence type="ECO:0000313" key="2">
    <source>
        <dbReference type="EMBL" id="KAJ3488299.1"/>
    </source>
</evidence>
<keyword evidence="3" id="KW-1185">Reference proteome</keyword>
<dbReference type="EMBL" id="JANAWD010000070">
    <property type="protein sequence ID" value="KAJ3488299.1"/>
    <property type="molecule type" value="Genomic_DNA"/>
</dbReference>
<organism evidence="2 3">
    <name type="scientific">Meripilus lineatus</name>
    <dbReference type="NCBI Taxonomy" id="2056292"/>
    <lineage>
        <taxon>Eukaryota</taxon>
        <taxon>Fungi</taxon>
        <taxon>Dikarya</taxon>
        <taxon>Basidiomycota</taxon>
        <taxon>Agaricomycotina</taxon>
        <taxon>Agaricomycetes</taxon>
        <taxon>Polyporales</taxon>
        <taxon>Meripilaceae</taxon>
        <taxon>Meripilus</taxon>
    </lineage>
</organism>
<accession>A0AAD5V9A7</accession>
<dbReference type="Proteomes" id="UP001212997">
    <property type="component" value="Unassembled WGS sequence"/>
</dbReference>
<gene>
    <name evidence="2" type="ORF">NLI96_g2937</name>
</gene>
<evidence type="ECO:0000259" key="1">
    <source>
        <dbReference type="Pfam" id="PF20415"/>
    </source>
</evidence>
<dbReference type="InterPro" id="IPR046522">
    <property type="entry name" value="DUF6699"/>
</dbReference>
<proteinExistence type="predicted"/>
<name>A0AAD5V9A7_9APHY</name>